<sequence>MVTTTSSIYYNPDADKAPAQPPSVPLSVYRELADELKSAQIQIDALTSKNHKLVQENQLLRQEITKVVESLLHLQKLVDVPTPPPAKPSDRPAPTPEANTTAATKQPPAKEARPRQQVASRPTAKPEVPSAKGAKGAKGDRTHIPVPVTEMLPSIPETILIEEQEVRYYGPNESEPKEISGWWLAISILLIMLTAFSAGYLVVRPFFEHQSR</sequence>
<gene>
    <name evidence="4" type="ORF">NIES37_06090</name>
</gene>
<feature type="transmembrane region" description="Helical" evidence="3">
    <location>
        <begin position="182"/>
        <end position="203"/>
    </location>
</feature>
<protein>
    <submittedName>
        <fullName evidence="4">Uncharacterized protein</fullName>
    </submittedName>
</protein>
<dbReference type="KEGG" id="ttq:NIES37_06090"/>
<dbReference type="Proteomes" id="UP000218785">
    <property type="component" value="Chromosome"/>
</dbReference>
<evidence type="ECO:0000256" key="1">
    <source>
        <dbReference type="SAM" id="Coils"/>
    </source>
</evidence>
<keyword evidence="5" id="KW-1185">Reference proteome</keyword>
<evidence type="ECO:0000256" key="2">
    <source>
        <dbReference type="SAM" id="MobiDB-lite"/>
    </source>
</evidence>
<feature type="region of interest" description="Disordered" evidence="2">
    <location>
        <begin position="1"/>
        <end position="24"/>
    </location>
</feature>
<dbReference type="EMBL" id="AP018248">
    <property type="protein sequence ID" value="BAY96675.1"/>
    <property type="molecule type" value="Genomic_DNA"/>
</dbReference>
<evidence type="ECO:0000313" key="5">
    <source>
        <dbReference type="Proteomes" id="UP000218785"/>
    </source>
</evidence>
<dbReference type="RefSeq" id="WP_096573854.1">
    <property type="nucleotide sequence ID" value="NZ_CAWNJS010000001.1"/>
</dbReference>
<dbReference type="AlphaFoldDB" id="A0A1Z4MT78"/>
<keyword evidence="3" id="KW-1133">Transmembrane helix</keyword>
<keyword evidence="3" id="KW-0812">Transmembrane</keyword>
<organism evidence="4 5">
    <name type="scientific">Tolypothrix tenuis PCC 7101</name>
    <dbReference type="NCBI Taxonomy" id="231146"/>
    <lineage>
        <taxon>Bacteria</taxon>
        <taxon>Bacillati</taxon>
        <taxon>Cyanobacteriota</taxon>
        <taxon>Cyanophyceae</taxon>
        <taxon>Nostocales</taxon>
        <taxon>Tolypothrichaceae</taxon>
        <taxon>Tolypothrix</taxon>
    </lineage>
</organism>
<keyword evidence="3" id="KW-0472">Membrane</keyword>
<proteinExistence type="predicted"/>
<evidence type="ECO:0000256" key="3">
    <source>
        <dbReference type="SAM" id="Phobius"/>
    </source>
</evidence>
<feature type="compositionally biased region" description="Pro residues" evidence="2">
    <location>
        <begin position="81"/>
        <end position="95"/>
    </location>
</feature>
<accession>A0A1Z4MT78</accession>
<keyword evidence="1" id="KW-0175">Coiled coil</keyword>
<feature type="coiled-coil region" evidence="1">
    <location>
        <begin position="29"/>
        <end position="63"/>
    </location>
</feature>
<name>A0A1Z4MT78_9CYAN</name>
<reference evidence="4 5" key="1">
    <citation type="submission" date="2017-06" db="EMBL/GenBank/DDBJ databases">
        <title>Genome sequencing of cyanobaciteial culture collection at National Institute for Environmental Studies (NIES).</title>
        <authorList>
            <person name="Hirose Y."/>
            <person name="Shimura Y."/>
            <person name="Fujisawa T."/>
            <person name="Nakamura Y."/>
            <person name="Kawachi M."/>
        </authorList>
    </citation>
    <scope>NUCLEOTIDE SEQUENCE [LARGE SCALE GENOMIC DNA]</scope>
    <source>
        <strain evidence="4 5">NIES-37</strain>
    </source>
</reference>
<feature type="region of interest" description="Disordered" evidence="2">
    <location>
        <begin position="79"/>
        <end position="143"/>
    </location>
</feature>
<evidence type="ECO:0000313" key="4">
    <source>
        <dbReference type="EMBL" id="BAY96675.1"/>
    </source>
</evidence>